<dbReference type="InterPro" id="IPR036477">
    <property type="entry name" value="Formyl_transf_N_sf"/>
</dbReference>
<feature type="domain" description="Formyl transferase N-terminal" evidence="1">
    <location>
        <begin position="84"/>
        <end position="184"/>
    </location>
</feature>
<protein>
    <submittedName>
        <fullName evidence="2">Folate-dependent phosphoribosylglycinamide formyltransferase PurN</fullName>
    </submittedName>
</protein>
<dbReference type="Pfam" id="PF00551">
    <property type="entry name" value="Formyl_trans_N"/>
    <property type="match status" value="1"/>
</dbReference>
<accession>A0A2T4ZGJ8</accession>
<evidence type="ECO:0000313" key="3">
    <source>
        <dbReference type="Proteomes" id="UP000241808"/>
    </source>
</evidence>
<dbReference type="Proteomes" id="UP000241808">
    <property type="component" value="Unassembled WGS sequence"/>
</dbReference>
<dbReference type="InterPro" id="IPR002376">
    <property type="entry name" value="Formyl_transf_N"/>
</dbReference>
<sequence length="320" mass="34764">MSDAPIGCILVTHPDAMGAMAIDALQAGGYRIIEIWISGQERPRGPLGSIASLASRRERRARRILAKAGVPVRTIARPWAAGLDRALDAAGPFDILVCAGSYIIFPQAFLDRLQGRAVNLHPALLPHYRGPLPIHAMLIDGMADRYGGMTLHALTGEIDGGPIIGQRRVALGDHGSARQWQAAVLAAMKPLLADDLGAYLAGRREAEPQVAGSGSYHSARDVPLHAGPDQTVERITRYLAAAPKIQRHALAVVPDRGRLRRFVVRGGVEVMGPVTGEAPVVSLRHVAFDAVDSRIRLRRLTRPERFLLKVRRRLADLVRR</sequence>
<dbReference type="GO" id="GO:0004479">
    <property type="term" value="F:methionyl-tRNA formyltransferase activity"/>
    <property type="evidence" value="ECO:0007669"/>
    <property type="project" value="TreeGrafter"/>
</dbReference>
<dbReference type="SUPFAM" id="SSF53328">
    <property type="entry name" value="Formyltransferase"/>
    <property type="match status" value="1"/>
</dbReference>
<dbReference type="AlphaFoldDB" id="A0A2T4ZGJ8"/>
<organism evidence="2 3">
    <name type="scientific">Phreatobacter oligotrophus</name>
    <dbReference type="NCBI Taxonomy" id="1122261"/>
    <lineage>
        <taxon>Bacteria</taxon>
        <taxon>Pseudomonadati</taxon>
        <taxon>Pseudomonadota</taxon>
        <taxon>Alphaproteobacteria</taxon>
        <taxon>Hyphomicrobiales</taxon>
        <taxon>Phreatobacteraceae</taxon>
        <taxon>Phreatobacter</taxon>
    </lineage>
</organism>
<dbReference type="Gene3D" id="3.40.50.170">
    <property type="entry name" value="Formyl transferase, N-terminal domain"/>
    <property type="match status" value="1"/>
</dbReference>
<keyword evidence="3" id="KW-1185">Reference proteome</keyword>
<comment type="caution">
    <text evidence="2">The sequence shown here is derived from an EMBL/GenBank/DDBJ whole genome shotgun (WGS) entry which is preliminary data.</text>
</comment>
<keyword evidence="2" id="KW-0808">Transferase</keyword>
<evidence type="ECO:0000313" key="2">
    <source>
        <dbReference type="EMBL" id="PTM61038.1"/>
    </source>
</evidence>
<gene>
    <name evidence="2" type="ORF">C8P69_102423</name>
</gene>
<proteinExistence type="predicted"/>
<dbReference type="OrthoDB" id="5355061at2"/>
<dbReference type="PANTHER" id="PTHR11138">
    <property type="entry name" value="METHIONYL-TRNA FORMYLTRANSFERASE"/>
    <property type="match status" value="1"/>
</dbReference>
<dbReference type="PANTHER" id="PTHR11138:SF5">
    <property type="entry name" value="METHIONYL-TRNA FORMYLTRANSFERASE, MITOCHONDRIAL"/>
    <property type="match status" value="1"/>
</dbReference>
<name>A0A2T4ZGJ8_9HYPH</name>
<dbReference type="EMBL" id="PZZL01000002">
    <property type="protein sequence ID" value="PTM61038.1"/>
    <property type="molecule type" value="Genomic_DNA"/>
</dbReference>
<reference evidence="2 3" key="1">
    <citation type="submission" date="2018-04" db="EMBL/GenBank/DDBJ databases">
        <title>Genomic Encyclopedia of Archaeal and Bacterial Type Strains, Phase II (KMG-II): from individual species to whole genera.</title>
        <authorList>
            <person name="Goeker M."/>
        </authorList>
    </citation>
    <scope>NUCLEOTIDE SEQUENCE [LARGE SCALE GENOMIC DNA]</scope>
    <source>
        <strain evidence="2 3">DSM 25521</strain>
    </source>
</reference>
<evidence type="ECO:0000259" key="1">
    <source>
        <dbReference type="Pfam" id="PF00551"/>
    </source>
</evidence>